<dbReference type="AlphaFoldDB" id="A0AAX1UEQ3"/>
<gene>
    <name evidence="2" type="ORF">D1114_22890</name>
</gene>
<comment type="caution">
    <text evidence="2">The sequence shown here is derived from an EMBL/GenBank/DDBJ whole genome shotgun (WGS) entry which is preliminary data.</text>
</comment>
<dbReference type="InterPro" id="IPR031893">
    <property type="entry name" value="Phage_tail_APC"/>
</dbReference>
<proteinExistence type="predicted"/>
<protein>
    <recommendedName>
        <fullName evidence="1">Phage tail assembly chaperone-like domain-containing protein</fullName>
    </recommendedName>
</protein>
<dbReference type="Pfam" id="PF16778">
    <property type="entry name" value="Phage_tail_APC"/>
    <property type="match status" value="1"/>
</dbReference>
<dbReference type="EMBL" id="QWGP01000053">
    <property type="protein sequence ID" value="RHZ90522.1"/>
    <property type="molecule type" value="Genomic_DNA"/>
</dbReference>
<reference evidence="2 3" key="1">
    <citation type="submission" date="2018-08" db="EMBL/GenBank/DDBJ databases">
        <title>Draft genome sequence of Rhodobacter sphaeroides FY.</title>
        <authorList>
            <person name="Rayyan A."/>
            <person name="Meyer T.E."/>
            <person name="Kyndt J.A."/>
        </authorList>
    </citation>
    <scope>NUCLEOTIDE SEQUENCE [LARGE SCALE GENOMIC DNA]</scope>
    <source>
        <strain evidence="2 3">FY</strain>
    </source>
</reference>
<evidence type="ECO:0000259" key="1">
    <source>
        <dbReference type="Pfam" id="PF16778"/>
    </source>
</evidence>
<name>A0AAX1UEQ3_CERSP</name>
<dbReference type="Gene3D" id="6.10.140.1310">
    <property type="match status" value="1"/>
</dbReference>
<feature type="domain" description="Phage tail assembly chaperone-like" evidence="1">
    <location>
        <begin position="17"/>
        <end position="72"/>
    </location>
</feature>
<dbReference type="Proteomes" id="UP000266305">
    <property type="component" value="Unassembled WGS sequence"/>
</dbReference>
<evidence type="ECO:0000313" key="3">
    <source>
        <dbReference type="Proteomes" id="UP000266305"/>
    </source>
</evidence>
<organism evidence="2 3">
    <name type="scientific">Cereibacter sphaeroides</name>
    <name type="common">Rhodobacter sphaeroides</name>
    <dbReference type="NCBI Taxonomy" id="1063"/>
    <lineage>
        <taxon>Bacteria</taxon>
        <taxon>Pseudomonadati</taxon>
        <taxon>Pseudomonadota</taxon>
        <taxon>Alphaproteobacteria</taxon>
        <taxon>Rhodobacterales</taxon>
        <taxon>Paracoccaceae</taxon>
        <taxon>Cereibacter</taxon>
    </lineage>
</organism>
<evidence type="ECO:0000313" key="2">
    <source>
        <dbReference type="EMBL" id="RHZ90522.1"/>
    </source>
</evidence>
<accession>A0AAX1UEQ3</accession>
<sequence>MEPAPWSPPPPDLEALAAEARARRDALLAACDWTQVADAPVDRAAWAAYRQTLRDLPEQPGFPAGIAWPEPPTA</sequence>